<keyword evidence="1" id="KW-0862">Zinc</keyword>
<feature type="compositionally biased region" description="Polar residues" evidence="2">
    <location>
        <begin position="320"/>
        <end position="344"/>
    </location>
</feature>
<dbReference type="GO" id="GO:0008270">
    <property type="term" value="F:zinc ion binding"/>
    <property type="evidence" value="ECO:0007669"/>
    <property type="project" value="UniProtKB-KW"/>
</dbReference>
<dbReference type="Proteomes" id="UP000008144">
    <property type="component" value="Chromosome 2"/>
</dbReference>
<dbReference type="SUPFAM" id="SSF57667">
    <property type="entry name" value="beta-beta-alpha zinc fingers"/>
    <property type="match status" value="2"/>
</dbReference>
<reference evidence="4" key="2">
    <citation type="journal article" date="2008" name="Genome Biol.">
        <title>Improved genome assembly and evidence-based global gene model set for the chordate Ciona intestinalis: new insight into intron and operon populations.</title>
        <authorList>
            <person name="Satou Y."/>
            <person name="Mineta K."/>
            <person name="Ogasawara M."/>
            <person name="Sasakura Y."/>
            <person name="Shoguchi E."/>
            <person name="Ueno K."/>
            <person name="Yamada L."/>
            <person name="Matsumoto J."/>
            <person name="Wasserscheid J."/>
            <person name="Dewar K."/>
            <person name="Wiley G.B."/>
            <person name="Macmil S.L."/>
            <person name="Roe B.A."/>
            <person name="Zeller R.W."/>
            <person name="Hastings K.E."/>
            <person name="Lemaire P."/>
            <person name="Lindquist E."/>
            <person name="Endo T."/>
            <person name="Hotta K."/>
            <person name="Inaba K."/>
        </authorList>
    </citation>
    <scope>NUCLEOTIDE SEQUENCE [LARGE SCALE GENOMIC DNA]</scope>
    <source>
        <strain evidence="4">wild type</strain>
    </source>
</reference>
<feature type="region of interest" description="Disordered" evidence="2">
    <location>
        <begin position="1"/>
        <end position="23"/>
    </location>
</feature>
<feature type="domain" description="C2H2-type" evidence="3">
    <location>
        <begin position="216"/>
        <end position="240"/>
    </location>
</feature>
<dbReference type="SMART" id="SM00355">
    <property type="entry name" value="ZnF_C2H2"/>
    <property type="match status" value="2"/>
</dbReference>
<feature type="domain" description="C2H2-type" evidence="3">
    <location>
        <begin position="86"/>
        <end position="111"/>
    </location>
</feature>
<reference evidence="4" key="3">
    <citation type="submission" date="2025-08" db="UniProtKB">
        <authorList>
            <consortium name="Ensembl"/>
        </authorList>
    </citation>
    <scope>IDENTIFICATION</scope>
</reference>
<evidence type="ECO:0000256" key="1">
    <source>
        <dbReference type="PROSITE-ProRule" id="PRU00042"/>
    </source>
</evidence>
<feature type="compositionally biased region" description="Basic and acidic residues" evidence="2">
    <location>
        <begin position="1"/>
        <end position="11"/>
    </location>
</feature>
<keyword evidence="1" id="KW-0479">Metal-binding</keyword>
<dbReference type="GeneTree" id="ENSGT00530000067775"/>
<reference evidence="4" key="4">
    <citation type="submission" date="2025-09" db="UniProtKB">
        <authorList>
            <consortium name="Ensembl"/>
        </authorList>
    </citation>
    <scope>IDENTIFICATION</scope>
</reference>
<accession>F7AQX8</accession>
<dbReference type="HOGENOM" id="CLU_741778_0_0_1"/>
<dbReference type="InterPro" id="IPR036236">
    <property type="entry name" value="Znf_C2H2_sf"/>
</dbReference>
<reference evidence="5" key="1">
    <citation type="journal article" date="2002" name="Science">
        <title>The draft genome of Ciona intestinalis: insights into chordate and vertebrate origins.</title>
        <authorList>
            <person name="Dehal P."/>
            <person name="Satou Y."/>
            <person name="Campbell R.K."/>
            <person name="Chapman J."/>
            <person name="Degnan B."/>
            <person name="De Tomaso A."/>
            <person name="Davidson B."/>
            <person name="Di Gregorio A."/>
            <person name="Gelpke M."/>
            <person name="Goodstein D.M."/>
            <person name="Harafuji N."/>
            <person name="Hastings K.E."/>
            <person name="Ho I."/>
            <person name="Hotta K."/>
            <person name="Huang W."/>
            <person name="Kawashima T."/>
            <person name="Lemaire P."/>
            <person name="Martinez D."/>
            <person name="Meinertzhagen I.A."/>
            <person name="Necula S."/>
            <person name="Nonaka M."/>
            <person name="Putnam N."/>
            <person name="Rash S."/>
            <person name="Saiga H."/>
            <person name="Satake M."/>
            <person name="Terry A."/>
            <person name="Yamada L."/>
            <person name="Wang H.G."/>
            <person name="Awazu S."/>
            <person name="Azumi K."/>
            <person name="Boore J."/>
            <person name="Branno M."/>
            <person name="Chin-Bow S."/>
            <person name="DeSantis R."/>
            <person name="Doyle S."/>
            <person name="Francino P."/>
            <person name="Keys D.N."/>
            <person name="Haga S."/>
            <person name="Hayashi H."/>
            <person name="Hino K."/>
            <person name="Imai K.S."/>
            <person name="Inaba K."/>
            <person name="Kano S."/>
            <person name="Kobayashi K."/>
            <person name="Kobayashi M."/>
            <person name="Lee B.I."/>
            <person name="Makabe K.W."/>
            <person name="Manohar C."/>
            <person name="Matassi G."/>
            <person name="Medina M."/>
            <person name="Mochizuki Y."/>
            <person name="Mount S."/>
            <person name="Morishita T."/>
            <person name="Miura S."/>
            <person name="Nakayama A."/>
            <person name="Nishizaka S."/>
            <person name="Nomoto H."/>
            <person name="Ohta F."/>
            <person name="Oishi K."/>
            <person name="Rigoutsos I."/>
            <person name="Sano M."/>
            <person name="Sasaki A."/>
            <person name="Sasakura Y."/>
            <person name="Shoguchi E."/>
            <person name="Shin-i T."/>
            <person name="Spagnuolo A."/>
            <person name="Stainier D."/>
            <person name="Suzuki M.M."/>
            <person name="Tassy O."/>
            <person name="Takatori N."/>
            <person name="Tokuoka M."/>
            <person name="Yagi K."/>
            <person name="Yoshizaki F."/>
            <person name="Wada S."/>
            <person name="Zhang C."/>
            <person name="Hyatt P.D."/>
            <person name="Larimer F."/>
            <person name="Detter C."/>
            <person name="Doggett N."/>
            <person name="Glavina T."/>
            <person name="Hawkins T."/>
            <person name="Richardson P."/>
            <person name="Lucas S."/>
            <person name="Kohara Y."/>
            <person name="Levine M."/>
            <person name="Satoh N."/>
            <person name="Rokhsar D.S."/>
        </authorList>
    </citation>
    <scope>NUCLEOTIDE SEQUENCE [LARGE SCALE GENOMIC DNA]</scope>
</reference>
<keyword evidence="5" id="KW-1185">Reference proteome</keyword>
<dbReference type="EMBL" id="EAAA01001367">
    <property type="status" value="NOT_ANNOTATED_CDS"/>
    <property type="molecule type" value="Genomic_DNA"/>
</dbReference>
<dbReference type="PROSITE" id="PS50157">
    <property type="entry name" value="ZINC_FINGER_C2H2_2"/>
    <property type="match status" value="2"/>
</dbReference>
<proteinExistence type="predicted"/>
<name>F7AQX8_CIOIN</name>
<dbReference type="InterPro" id="IPR013087">
    <property type="entry name" value="Znf_C2H2_type"/>
</dbReference>
<evidence type="ECO:0000256" key="2">
    <source>
        <dbReference type="SAM" id="MobiDB-lite"/>
    </source>
</evidence>
<feature type="region of interest" description="Disordered" evidence="2">
    <location>
        <begin position="319"/>
        <end position="373"/>
    </location>
</feature>
<dbReference type="Ensembl" id="ENSCINT00000022360.2">
    <property type="protein sequence ID" value="ENSCINP00000022114.2"/>
    <property type="gene ID" value="ENSCING00000011612.2"/>
</dbReference>
<evidence type="ECO:0000313" key="4">
    <source>
        <dbReference type="Ensembl" id="ENSCINP00000022114.2"/>
    </source>
</evidence>
<protein>
    <recommendedName>
        <fullName evidence="3">C2H2-type domain-containing protein</fullName>
    </recommendedName>
</protein>
<evidence type="ECO:0000313" key="5">
    <source>
        <dbReference type="Proteomes" id="UP000008144"/>
    </source>
</evidence>
<dbReference type="AlphaFoldDB" id="F7AQX8"/>
<keyword evidence="1" id="KW-0863">Zinc-finger</keyword>
<organism evidence="4 5">
    <name type="scientific">Ciona intestinalis</name>
    <name type="common">Transparent sea squirt</name>
    <name type="synonym">Ascidia intestinalis</name>
    <dbReference type="NCBI Taxonomy" id="7719"/>
    <lineage>
        <taxon>Eukaryota</taxon>
        <taxon>Metazoa</taxon>
        <taxon>Chordata</taxon>
        <taxon>Tunicata</taxon>
        <taxon>Ascidiacea</taxon>
        <taxon>Phlebobranchia</taxon>
        <taxon>Cionidae</taxon>
        <taxon>Ciona</taxon>
    </lineage>
</organism>
<dbReference type="PROSITE" id="PS00028">
    <property type="entry name" value="ZINC_FINGER_C2H2_1"/>
    <property type="match status" value="2"/>
</dbReference>
<dbReference type="InParanoid" id="F7AQX8"/>
<dbReference type="Gene3D" id="3.30.160.60">
    <property type="entry name" value="Classic Zinc Finger"/>
    <property type="match status" value="1"/>
</dbReference>
<sequence length="373" mass="40759">MLQQTNEHELSNNKGGTEDQDDVTTIVNTNDSTQTFHSDDHKLNESDSIYQDSMVFESDDDQEQITSDDVRGSSLARNCDDTARPYKCTECKVAFRTGGHLAKHLRSKGHTVAMQKKTLNRLKMHKLGTPAPHPGVAHDDVRTPQHADGVLSSTVPVTTSCKASPELLDGTGGLARAQVRALFEGNDEYACVPHCGSCDDVITTDNADELHNPRPFKCLACRVAFRFQGHLDRHFRSNLHLIAVGHYDHDKSEIDVLPETDCRLLTSSTPLPSDSLVPSSAAKPLSHEAAKLPHAYNHLTNSSLQKSTSSLYGVTHVPSRRNSSLINPDESNIMKSQSTDSRPSSVHAEYIDGSVLPPNKGSSAGVYRVTPCN</sequence>
<evidence type="ECO:0000259" key="3">
    <source>
        <dbReference type="PROSITE" id="PS50157"/>
    </source>
</evidence>